<dbReference type="HOGENOM" id="CLU_128147_0_0_9"/>
<dbReference type="STRING" id="1548.CSCA_4952"/>
<proteinExistence type="inferred from homology"/>
<dbReference type="EMBL" id="CP009933">
    <property type="protein sequence ID" value="AKA72077.1"/>
    <property type="molecule type" value="Genomic_DNA"/>
</dbReference>
<dbReference type="PROSITE" id="PS51671">
    <property type="entry name" value="ACT"/>
    <property type="match status" value="1"/>
</dbReference>
<evidence type="ECO:0000256" key="1">
    <source>
        <dbReference type="HAMAP-Rule" id="MF_00707"/>
    </source>
</evidence>
<dbReference type="NCBIfam" id="NF003361">
    <property type="entry name" value="PRK04435.1"/>
    <property type="match status" value="1"/>
</dbReference>
<dbReference type="SUPFAM" id="SSF55021">
    <property type="entry name" value="ACT-like"/>
    <property type="match status" value="1"/>
</dbReference>
<name>A0A0E3K421_CLOSL</name>
<dbReference type="Proteomes" id="UP000033115">
    <property type="component" value="Chromosome"/>
</dbReference>
<dbReference type="CDD" id="cd04888">
    <property type="entry name" value="ACT_PheB-BS"/>
    <property type="match status" value="1"/>
</dbReference>
<reference evidence="3 4" key="1">
    <citation type="journal article" date="2015" name="J. Biotechnol.">
        <title>Complete genome sequence of a malodorant-producing acetogen, Clostridium scatologenes ATCC 25775(T).</title>
        <authorList>
            <person name="Zhu Z."/>
            <person name="Guo T."/>
            <person name="Zheng H."/>
            <person name="Song T."/>
            <person name="Ouyang P."/>
            <person name="Xie J."/>
        </authorList>
    </citation>
    <scope>NUCLEOTIDE SEQUENCE [LARGE SCALE GENOMIC DNA]</scope>
    <source>
        <strain evidence="3 4">ATCC 25775</strain>
    </source>
</reference>
<evidence type="ECO:0000313" key="3">
    <source>
        <dbReference type="EMBL" id="AKA72077.1"/>
    </source>
</evidence>
<dbReference type="InterPro" id="IPR045865">
    <property type="entry name" value="ACT-like_dom_sf"/>
</dbReference>
<dbReference type="InterPro" id="IPR008310">
    <property type="entry name" value="UPF0735_ACT_dom-cont"/>
</dbReference>
<evidence type="ECO:0000313" key="4">
    <source>
        <dbReference type="Proteomes" id="UP000033115"/>
    </source>
</evidence>
<sequence length="145" mass="15929">MNNKHLIIDTKILPEVFVKVVKLKELLRTGKVKDISEGVKQVGISRSTYYKYKDCVFTLSEGITGHKVTIGLVLAHEAGTLSKILDGIALRRGNILTINQDIPINNAASVSITFDASKLETEINDLIEELKTVKGVIKVDLVAVE</sequence>
<dbReference type="PIRSF" id="PIRSF025624">
    <property type="entry name" value="ACT_PheB"/>
    <property type="match status" value="1"/>
</dbReference>
<protein>
    <recommendedName>
        <fullName evidence="1">UPF0735 ACT domain-containing protein CSCA_4952</fullName>
    </recommendedName>
</protein>
<feature type="domain" description="ACT" evidence="2">
    <location>
        <begin position="69"/>
        <end position="144"/>
    </location>
</feature>
<dbReference type="RefSeq" id="WP_029163342.1">
    <property type="nucleotide sequence ID" value="NZ_CP009933.1"/>
</dbReference>
<dbReference type="InterPro" id="IPR002912">
    <property type="entry name" value="ACT_dom"/>
</dbReference>
<gene>
    <name evidence="3" type="ORF">CSCA_4952</name>
</gene>
<organism evidence="3 4">
    <name type="scientific">Clostridium scatologenes</name>
    <dbReference type="NCBI Taxonomy" id="1548"/>
    <lineage>
        <taxon>Bacteria</taxon>
        <taxon>Bacillati</taxon>
        <taxon>Bacillota</taxon>
        <taxon>Clostridia</taxon>
        <taxon>Eubacteriales</taxon>
        <taxon>Clostridiaceae</taxon>
        <taxon>Clostridium</taxon>
    </lineage>
</organism>
<dbReference type="HAMAP" id="MF_00707">
    <property type="entry name" value="UPF0735"/>
    <property type="match status" value="1"/>
</dbReference>
<accession>A0A0E3K421</accession>
<dbReference type="AlphaFoldDB" id="A0A0E3K421"/>
<comment type="similarity">
    <text evidence="1">Belongs to the UPF0735 family.</text>
</comment>
<dbReference type="KEGG" id="csq:CSCA_4952"/>
<evidence type="ECO:0000259" key="2">
    <source>
        <dbReference type="PROSITE" id="PS51671"/>
    </source>
</evidence>
<keyword evidence="4" id="KW-1185">Reference proteome</keyword>